<dbReference type="SUPFAM" id="SSF161098">
    <property type="entry name" value="MetI-like"/>
    <property type="match status" value="1"/>
</dbReference>
<organism evidence="7 8">
    <name type="scientific">Berryella wangjianweii</name>
    <dbReference type="NCBI Taxonomy" id="2734634"/>
    <lineage>
        <taxon>Bacteria</taxon>
        <taxon>Bacillati</taxon>
        <taxon>Actinomycetota</taxon>
        <taxon>Coriobacteriia</taxon>
        <taxon>Eggerthellales</taxon>
        <taxon>Eggerthellaceae</taxon>
        <taxon>Berryella</taxon>
    </lineage>
</organism>
<dbReference type="Gene3D" id="1.10.3720.10">
    <property type="entry name" value="MetI-like"/>
    <property type="match status" value="1"/>
</dbReference>
<dbReference type="RefSeq" id="WP_173164254.1">
    <property type="nucleotide sequence ID" value="NZ_CP053716.1"/>
</dbReference>
<comment type="subcellular location">
    <subcellularLocation>
        <location evidence="5">Cell membrane</location>
        <topology evidence="5">Multi-pass membrane protein</topology>
    </subcellularLocation>
    <subcellularLocation>
        <location evidence="1">Membrane</location>
        <topology evidence="1">Multi-pass membrane protein</topology>
    </subcellularLocation>
</comment>
<dbReference type="InterPro" id="IPR035906">
    <property type="entry name" value="MetI-like_sf"/>
</dbReference>
<proteinExistence type="inferred from homology"/>
<dbReference type="PROSITE" id="PS50928">
    <property type="entry name" value="ABC_TM1"/>
    <property type="match status" value="1"/>
</dbReference>
<evidence type="ECO:0000313" key="7">
    <source>
        <dbReference type="EMBL" id="QKF07249.1"/>
    </source>
</evidence>
<reference evidence="8" key="1">
    <citation type="submission" date="2020-05" db="EMBL/GenBank/DDBJ databases">
        <title>Novel species in genus Nocardioides.</title>
        <authorList>
            <person name="Zhang G."/>
        </authorList>
    </citation>
    <scope>NUCLEOTIDE SEQUENCE [LARGE SCALE GENOMIC DNA]</scope>
    <source>
        <strain evidence="8">zg-1050</strain>
    </source>
</reference>
<evidence type="ECO:0000256" key="2">
    <source>
        <dbReference type="ARBA" id="ARBA00022692"/>
    </source>
</evidence>
<feature type="transmembrane region" description="Helical" evidence="5">
    <location>
        <begin position="64"/>
        <end position="88"/>
    </location>
</feature>
<feature type="transmembrane region" description="Helical" evidence="5">
    <location>
        <begin position="127"/>
        <end position="146"/>
    </location>
</feature>
<evidence type="ECO:0000256" key="4">
    <source>
        <dbReference type="ARBA" id="ARBA00023136"/>
    </source>
</evidence>
<dbReference type="Proteomes" id="UP000503297">
    <property type="component" value="Chromosome"/>
</dbReference>
<dbReference type="InterPro" id="IPR000515">
    <property type="entry name" value="MetI-like"/>
</dbReference>
<feature type="transmembrane region" description="Helical" evidence="5">
    <location>
        <begin position="245"/>
        <end position="268"/>
    </location>
</feature>
<feature type="domain" description="ABC transmembrane type-1" evidence="6">
    <location>
        <begin position="60"/>
        <end position="264"/>
    </location>
</feature>
<dbReference type="KEGG" id="bwa:HLV38_03280"/>
<gene>
    <name evidence="7" type="ORF">HLV38_03280</name>
</gene>
<evidence type="ECO:0000259" key="6">
    <source>
        <dbReference type="PROSITE" id="PS50928"/>
    </source>
</evidence>
<accession>A0A6M8J768</accession>
<keyword evidence="4 5" id="KW-0472">Membrane</keyword>
<dbReference type="PROSITE" id="PS51257">
    <property type="entry name" value="PROKAR_LIPOPROTEIN"/>
    <property type="match status" value="1"/>
</dbReference>
<dbReference type="EMBL" id="CP053716">
    <property type="protein sequence ID" value="QKF07249.1"/>
    <property type="molecule type" value="Genomic_DNA"/>
</dbReference>
<dbReference type="AlphaFoldDB" id="A0A6M8J768"/>
<protein>
    <submittedName>
        <fullName evidence="7">ABC transporter permease subunit</fullName>
    </submittedName>
</protein>
<keyword evidence="8" id="KW-1185">Reference proteome</keyword>
<feature type="transmembrane region" description="Helical" evidence="5">
    <location>
        <begin position="100"/>
        <end position="121"/>
    </location>
</feature>
<dbReference type="GO" id="GO:0005886">
    <property type="term" value="C:plasma membrane"/>
    <property type="evidence" value="ECO:0007669"/>
    <property type="project" value="UniProtKB-SubCell"/>
</dbReference>
<evidence type="ECO:0000256" key="1">
    <source>
        <dbReference type="ARBA" id="ARBA00004141"/>
    </source>
</evidence>
<evidence type="ECO:0000256" key="5">
    <source>
        <dbReference type="RuleBase" id="RU363032"/>
    </source>
</evidence>
<dbReference type="CDD" id="cd06261">
    <property type="entry name" value="TM_PBP2"/>
    <property type="match status" value="1"/>
</dbReference>
<name>A0A6M8J768_9ACTN</name>
<dbReference type="GO" id="GO:0055085">
    <property type="term" value="P:transmembrane transport"/>
    <property type="evidence" value="ECO:0007669"/>
    <property type="project" value="InterPro"/>
</dbReference>
<keyword evidence="3 5" id="KW-1133">Transmembrane helix</keyword>
<evidence type="ECO:0000313" key="8">
    <source>
        <dbReference type="Proteomes" id="UP000503297"/>
    </source>
</evidence>
<dbReference type="PANTHER" id="PTHR43470">
    <property type="entry name" value="PHOSPHATE TRANSPORT SYSTEM PERMEASE PROTEIN PSTA-RELATED"/>
    <property type="match status" value="1"/>
</dbReference>
<evidence type="ECO:0000256" key="3">
    <source>
        <dbReference type="ARBA" id="ARBA00022989"/>
    </source>
</evidence>
<comment type="similarity">
    <text evidence="5">Belongs to the binding-protein-dependent transport system permease family.</text>
</comment>
<feature type="transmembrane region" description="Helical" evidence="5">
    <location>
        <begin position="7"/>
        <end position="30"/>
    </location>
</feature>
<sequence>MTDRIVRIWAAVSTVVVLGCVAFLFAYLAWQGGHVITPAFLTQAPRGAVLGEEGGIFPAIVGSLWFVGVSVLVGGLPAFAVAVYLVHFCRSRAISAAIDLVVRCIAGIPSIVLGLFAYSLLVRDAGWGRSVLSAGVALGIMVMPYIETRMEKALREVPSDLVMSARALGYSKVAMLRHVALPACAGDLAGALVLGACFSMGATAPLMFTGGVAFASVPTTALEPAMALPLHLYLLVAQGATSMDAAYGTALTMMAIVLAGNLAAGLLVQRSRRAWNRF</sequence>
<dbReference type="Pfam" id="PF00528">
    <property type="entry name" value="BPD_transp_1"/>
    <property type="match status" value="1"/>
</dbReference>
<keyword evidence="2 5" id="KW-0812">Transmembrane</keyword>
<dbReference type="PANTHER" id="PTHR43470:SF3">
    <property type="entry name" value="PHOSPHATE TRANSPORT SYSTEM PERMEASE PROTEIN PSTA-RELATED"/>
    <property type="match status" value="1"/>
</dbReference>
<keyword evidence="5" id="KW-0813">Transport</keyword>